<dbReference type="NCBIfam" id="NF002542">
    <property type="entry name" value="PRK02101.1-3"/>
    <property type="match status" value="1"/>
</dbReference>
<gene>
    <name evidence="2" type="primary">yaaA</name>
    <name evidence="2" type="ORF">GMA92_09195</name>
</gene>
<dbReference type="GeneID" id="60059427"/>
<dbReference type="EMBL" id="WMQE01000019">
    <property type="protein sequence ID" value="MTK21596.1"/>
    <property type="molecule type" value="Genomic_DNA"/>
</dbReference>
<evidence type="ECO:0000313" key="3">
    <source>
        <dbReference type="Proteomes" id="UP000487649"/>
    </source>
</evidence>
<comment type="caution">
    <text evidence="2">The sequence shown here is derived from an EMBL/GenBank/DDBJ whole genome shotgun (WGS) entry which is preliminary data.</text>
</comment>
<comment type="similarity">
    <text evidence="1">Belongs to the UPF0246 family.</text>
</comment>
<sequence length="255" mass="29314">MLLILSPAKTFKEEGVKRFELSKQLPFELKTKELIEHLQGYTRSELCALMKMSEALGAVNEMRFKQFYEVQGEALLGLHAFDGEAYKGLDSLTLSKEGILFAQDHLRILSGLYGIIRPNDYINPYRLEMGTKLANSEGKDLYAFWKPALTEYMLEALNQVEGEQVLINLASKEYSKALDLKQIETQYSVVNIEFKEQKGETYKVVGMYAKRARGEMVRYILENQLKKAEELKGFNQGGYQFNPTLSTDQTWIFTR</sequence>
<dbReference type="OrthoDB" id="9777133at2"/>
<dbReference type="PANTHER" id="PTHR30283">
    <property type="entry name" value="PEROXIDE STRESS RESPONSE PROTEIN YAAA"/>
    <property type="match status" value="1"/>
</dbReference>
<evidence type="ECO:0000313" key="2">
    <source>
        <dbReference type="EMBL" id="MTK21596.1"/>
    </source>
</evidence>
<organism evidence="2 3">
    <name type="scientific">Turicibacter sanguinis</name>
    <dbReference type="NCBI Taxonomy" id="154288"/>
    <lineage>
        <taxon>Bacteria</taxon>
        <taxon>Bacillati</taxon>
        <taxon>Bacillota</taxon>
        <taxon>Erysipelotrichia</taxon>
        <taxon>Erysipelotrichales</taxon>
        <taxon>Turicibacteraceae</taxon>
        <taxon>Turicibacter</taxon>
    </lineage>
</organism>
<dbReference type="GO" id="GO:0005829">
    <property type="term" value="C:cytosol"/>
    <property type="evidence" value="ECO:0007669"/>
    <property type="project" value="TreeGrafter"/>
</dbReference>
<accession>A0A173RLK7</accession>
<reference evidence="2 3" key="1">
    <citation type="journal article" date="2019" name="Nat. Med.">
        <title>A library of human gut bacterial isolates paired with longitudinal multiomics data enables mechanistic microbiome research.</title>
        <authorList>
            <person name="Poyet M."/>
            <person name="Groussin M."/>
            <person name="Gibbons S.M."/>
            <person name="Avila-Pacheco J."/>
            <person name="Jiang X."/>
            <person name="Kearney S.M."/>
            <person name="Perrotta A.R."/>
            <person name="Berdy B."/>
            <person name="Zhao S."/>
            <person name="Lieberman T.D."/>
            <person name="Swanson P.K."/>
            <person name="Smith M."/>
            <person name="Roesemann S."/>
            <person name="Alexander J.E."/>
            <person name="Rich S.A."/>
            <person name="Livny J."/>
            <person name="Vlamakis H."/>
            <person name="Clish C."/>
            <person name="Bullock K."/>
            <person name="Deik A."/>
            <person name="Scott J."/>
            <person name="Pierce K.A."/>
            <person name="Xavier R.J."/>
            <person name="Alm E.J."/>
        </authorList>
    </citation>
    <scope>NUCLEOTIDE SEQUENCE [LARGE SCALE GENOMIC DNA]</scope>
    <source>
        <strain evidence="2 3">BIOML-A198</strain>
    </source>
</reference>
<dbReference type="HAMAP" id="MF_00652">
    <property type="entry name" value="UPF0246"/>
    <property type="match status" value="1"/>
</dbReference>
<dbReference type="AlphaFoldDB" id="A0A173RLK7"/>
<dbReference type="Pfam" id="PF03883">
    <property type="entry name" value="H2O2_YaaD"/>
    <property type="match status" value="1"/>
</dbReference>
<dbReference type="RefSeq" id="WP_006785654.1">
    <property type="nucleotide sequence ID" value="NZ_CABJBH010000003.1"/>
</dbReference>
<dbReference type="Proteomes" id="UP000487649">
    <property type="component" value="Unassembled WGS sequence"/>
</dbReference>
<dbReference type="GO" id="GO:0033194">
    <property type="term" value="P:response to hydroperoxide"/>
    <property type="evidence" value="ECO:0007669"/>
    <property type="project" value="TreeGrafter"/>
</dbReference>
<protein>
    <recommendedName>
        <fullName evidence="1">UPF0246 protein GMA92_09195</fullName>
    </recommendedName>
</protein>
<evidence type="ECO:0000256" key="1">
    <source>
        <dbReference type="HAMAP-Rule" id="MF_00652"/>
    </source>
</evidence>
<proteinExistence type="inferred from homology"/>
<dbReference type="PANTHER" id="PTHR30283:SF4">
    <property type="entry name" value="PEROXIDE STRESS RESISTANCE PROTEIN YAAA"/>
    <property type="match status" value="1"/>
</dbReference>
<name>A0A173RLK7_9FIRM</name>
<dbReference type="InterPro" id="IPR005583">
    <property type="entry name" value="YaaA"/>
</dbReference>